<evidence type="ECO:0000313" key="2">
    <source>
        <dbReference type="EMBL" id="MXO66239.1"/>
    </source>
</evidence>
<dbReference type="Pfam" id="PF05944">
    <property type="entry name" value="Phage_term_smal"/>
    <property type="match status" value="1"/>
</dbReference>
<reference evidence="2 3" key="1">
    <citation type="submission" date="2019-12" db="EMBL/GenBank/DDBJ databases">
        <title>Genomic-based taxomic classification of the family Erythrobacteraceae.</title>
        <authorList>
            <person name="Xu L."/>
        </authorList>
    </citation>
    <scope>NUCLEOTIDE SEQUENCE [LARGE SCALE GENOMIC DNA]</scope>
    <source>
        <strain evidence="2 3">LMG 29518</strain>
    </source>
</reference>
<dbReference type="RefSeq" id="WP_160736667.1">
    <property type="nucleotide sequence ID" value="NZ_WTYT01000004.1"/>
</dbReference>
<evidence type="ECO:0000256" key="1">
    <source>
        <dbReference type="SAM" id="MobiDB-lite"/>
    </source>
</evidence>
<comment type="caution">
    <text evidence="2">The sequence shown here is derived from an EMBL/GenBank/DDBJ whole genome shotgun (WGS) entry which is preliminary data.</text>
</comment>
<feature type="region of interest" description="Disordered" evidence="1">
    <location>
        <begin position="1"/>
        <end position="58"/>
    </location>
</feature>
<name>A0A6I4T6Y2_9SPHN</name>
<accession>A0A6I4T6Y2</accession>
<evidence type="ECO:0000313" key="3">
    <source>
        <dbReference type="Proteomes" id="UP000438476"/>
    </source>
</evidence>
<feature type="region of interest" description="Disordered" evidence="1">
    <location>
        <begin position="242"/>
        <end position="261"/>
    </location>
</feature>
<dbReference type="GO" id="GO:0004519">
    <property type="term" value="F:endonuclease activity"/>
    <property type="evidence" value="ECO:0007669"/>
    <property type="project" value="InterPro"/>
</dbReference>
<dbReference type="AlphaFoldDB" id="A0A6I4T6Y2"/>
<dbReference type="EMBL" id="WTYT01000004">
    <property type="protein sequence ID" value="MXO66239.1"/>
    <property type="molecule type" value="Genomic_DNA"/>
</dbReference>
<dbReference type="OrthoDB" id="8562788at2"/>
<dbReference type="InterPro" id="IPR010270">
    <property type="entry name" value="Phage_P2_GpM"/>
</dbReference>
<organism evidence="2 3">
    <name type="scientific">Altericroceibacterium endophyticum</name>
    <dbReference type="NCBI Taxonomy" id="1808508"/>
    <lineage>
        <taxon>Bacteria</taxon>
        <taxon>Pseudomonadati</taxon>
        <taxon>Pseudomonadota</taxon>
        <taxon>Alphaproteobacteria</taxon>
        <taxon>Sphingomonadales</taxon>
        <taxon>Erythrobacteraceae</taxon>
        <taxon>Altericroceibacterium</taxon>
    </lineage>
</organism>
<keyword evidence="3" id="KW-1185">Reference proteome</keyword>
<protein>
    <submittedName>
        <fullName evidence="2">Terminase</fullName>
    </submittedName>
</protein>
<sequence length="305" mass="33789">MSLARKSKLAKLQQREQPQPIGEVGNPQYRTAPPAPSFAGADPLARSADSPARRHKQAKLADMAVRSAAAAHVAPERQTEGSAHSEYELLMAALGEDLRRLKDIQSTEGKIAAKREMIDRYDAHVDATLSAAMESGRAVQDELLTHMMIWRFDIDDFDRGLDIAEHVLRFGLRLPERFRRTAGVVITEEVAEKAIAALRLNRDFPLEVLQRTMQLTADEDMPDEVRAKLEKATGQQLQRIAVASESDPESSPAGAAHAARRSALSHLQRALELDDKCGVKKDIERLYARLRKDDAADAKTAETQD</sequence>
<proteinExistence type="predicted"/>
<dbReference type="Proteomes" id="UP000438476">
    <property type="component" value="Unassembled WGS sequence"/>
</dbReference>
<dbReference type="GO" id="GO:0003677">
    <property type="term" value="F:DNA binding"/>
    <property type="evidence" value="ECO:0007669"/>
    <property type="project" value="InterPro"/>
</dbReference>
<gene>
    <name evidence="2" type="ORF">GRI91_10770</name>
</gene>